<keyword evidence="4 6" id="KW-0326">Glycosidase</keyword>
<gene>
    <name evidence="7" type="ORF">H8698_10990</name>
</gene>
<evidence type="ECO:0000256" key="2">
    <source>
        <dbReference type="ARBA" id="ARBA00009865"/>
    </source>
</evidence>
<name>A0A926HVC5_9FIRM</name>
<evidence type="ECO:0000256" key="5">
    <source>
        <dbReference type="PIRSR" id="PIRSR606710-2"/>
    </source>
</evidence>
<evidence type="ECO:0000256" key="1">
    <source>
        <dbReference type="ARBA" id="ARBA00004834"/>
    </source>
</evidence>
<dbReference type="SUPFAM" id="SSF75005">
    <property type="entry name" value="Arabinanase/levansucrase/invertase"/>
    <property type="match status" value="1"/>
</dbReference>
<dbReference type="PANTHER" id="PTHR43301:SF3">
    <property type="entry name" value="ARABINAN ENDO-1,5-ALPHA-L-ARABINOSIDASE A-RELATED"/>
    <property type="match status" value="1"/>
</dbReference>
<dbReference type="GO" id="GO:0004553">
    <property type="term" value="F:hydrolase activity, hydrolyzing O-glycosyl compounds"/>
    <property type="evidence" value="ECO:0007669"/>
    <property type="project" value="InterPro"/>
</dbReference>
<evidence type="ECO:0000256" key="6">
    <source>
        <dbReference type="RuleBase" id="RU361187"/>
    </source>
</evidence>
<dbReference type="InterPro" id="IPR006710">
    <property type="entry name" value="Glyco_hydro_43"/>
</dbReference>
<organism evidence="7 8">
    <name type="scientific">Congzhengia minquanensis</name>
    <dbReference type="NCBI Taxonomy" id="2763657"/>
    <lineage>
        <taxon>Bacteria</taxon>
        <taxon>Bacillati</taxon>
        <taxon>Bacillota</taxon>
        <taxon>Clostridia</taxon>
        <taxon>Eubacteriales</taxon>
        <taxon>Oscillospiraceae</taxon>
        <taxon>Congzhengia</taxon>
    </lineage>
</organism>
<dbReference type="RefSeq" id="WP_249313524.1">
    <property type="nucleotide sequence ID" value="NZ_JACRSU010000004.1"/>
</dbReference>
<keyword evidence="3 6" id="KW-0378">Hydrolase</keyword>
<proteinExistence type="inferred from homology"/>
<comment type="caution">
    <text evidence="7">The sequence shown here is derived from an EMBL/GenBank/DDBJ whole genome shotgun (WGS) entry which is preliminary data.</text>
</comment>
<reference evidence="7" key="1">
    <citation type="submission" date="2020-08" db="EMBL/GenBank/DDBJ databases">
        <title>Genome public.</title>
        <authorList>
            <person name="Liu C."/>
            <person name="Sun Q."/>
        </authorList>
    </citation>
    <scope>NUCLEOTIDE SEQUENCE</scope>
    <source>
        <strain evidence="7">H8</strain>
    </source>
</reference>
<sequence>MKFNEIHIRDPFILPHKGTYYLYGTRGKNAWETTSPLGFDVYISSDLENWTEPISCFEPDSDFWGTKNFWAPEVHFYRGKFYMFASFKSETDHRGTQILVADSPKGPFQEHSDKAITPHGWECLDGTLYITKDNTPYIVFCHEWTQVTDGEMCALKLTEDLKHTIGEPMLLFHASDPSWSKNVAETDGYVTDGPFFYRNKSGRLFLLWSSFNTKDAYVQAVATSDNDEIDGNWTHSHPLLLDRDGGHGMLFQTFEGGLKLILHRPNNNPMERPVLFDVIDSGSELKISN</sequence>
<protein>
    <submittedName>
        <fullName evidence="7">Family 43 glycosylhydrolase</fullName>
    </submittedName>
</protein>
<comment type="similarity">
    <text evidence="2 6">Belongs to the glycosyl hydrolase 43 family.</text>
</comment>
<evidence type="ECO:0000256" key="3">
    <source>
        <dbReference type="ARBA" id="ARBA00022801"/>
    </source>
</evidence>
<dbReference type="EMBL" id="JACRSU010000004">
    <property type="protein sequence ID" value="MBC8541502.1"/>
    <property type="molecule type" value="Genomic_DNA"/>
</dbReference>
<dbReference type="Gene3D" id="2.115.10.20">
    <property type="entry name" value="Glycosyl hydrolase domain, family 43"/>
    <property type="match status" value="1"/>
</dbReference>
<dbReference type="InterPro" id="IPR050727">
    <property type="entry name" value="GH43_arabinanases"/>
</dbReference>
<keyword evidence="8" id="KW-1185">Reference proteome</keyword>
<evidence type="ECO:0000313" key="8">
    <source>
        <dbReference type="Proteomes" id="UP000611762"/>
    </source>
</evidence>
<accession>A0A926HVC5</accession>
<dbReference type="Proteomes" id="UP000611762">
    <property type="component" value="Unassembled WGS sequence"/>
</dbReference>
<dbReference type="Pfam" id="PF04616">
    <property type="entry name" value="Glyco_hydro_43"/>
    <property type="match status" value="1"/>
</dbReference>
<evidence type="ECO:0000256" key="4">
    <source>
        <dbReference type="ARBA" id="ARBA00023295"/>
    </source>
</evidence>
<comment type="pathway">
    <text evidence="1">Glycan metabolism; L-arabinan degradation.</text>
</comment>
<feature type="site" description="Important for catalytic activity, responsible for pKa modulation of the active site Glu and correct orientation of both the proton donor and substrate" evidence="5">
    <location>
        <position position="125"/>
    </location>
</feature>
<dbReference type="GO" id="GO:0005975">
    <property type="term" value="P:carbohydrate metabolic process"/>
    <property type="evidence" value="ECO:0007669"/>
    <property type="project" value="InterPro"/>
</dbReference>
<dbReference type="InterPro" id="IPR023296">
    <property type="entry name" value="Glyco_hydro_beta-prop_sf"/>
</dbReference>
<dbReference type="CDD" id="cd08981">
    <property type="entry name" value="GH43_Bt1873-like"/>
    <property type="match status" value="1"/>
</dbReference>
<dbReference type="PANTHER" id="PTHR43301">
    <property type="entry name" value="ARABINAN ENDO-1,5-ALPHA-L-ARABINOSIDASE"/>
    <property type="match status" value="1"/>
</dbReference>
<dbReference type="AlphaFoldDB" id="A0A926HVC5"/>
<evidence type="ECO:0000313" key="7">
    <source>
        <dbReference type="EMBL" id="MBC8541502.1"/>
    </source>
</evidence>